<feature type="compositionally biased region" description="Basic and acidic residues" evidence="2">
    <location>
        <begin position="286"/>
        <end position="298"/>
    </location>
</feature>
<feature type="region of interest" description="Disordered" evidence="2">
    <location>
        <begin position="774"/>
        <end position="802"/>
    </location>
</feature>
<dbReference type="PANTHER" id="PTHR15718">
    <property type="entry name" value="G PROTEIN-REGULATED INDUCER OF NEURITE OUTGROWTH C-TERMINAL DOMAIN-CONTAINING PROTEIN"/>
    <property type="match status" value="1"/>
</dbReference>
<feature type="domain" description="G protein-regulated inducer of neurite outgrowth C-terminal" evidence="3">
    <location>
        <begin position="776"/>
        <end position="902"/>
    </location>
</feature>
<dbReference type="AlphaFoldDB" id="A0ABD0XR06"/>
<feature type="compositionally biased region" description="Low complexity" evidence="2">
    <location>
        <begin position="268"/>
        <end position="285"/>
    </location>
</feature>
<sequence>MGTNPKRTVTVQMFPQLSGVDVLGNKEPNANWAKEPNLNLNQDCPAPTMASSERTTDSKCLTTTEKATSVQTTCQSEAAVGGVKPKTNTPFSTNSAGGKSSVEHVIGAEQTAVPAVETHHDVSATETTADSCVDGNANLTMLTTEGNALSSAVTSSNGDAQANDCRTKVSSGASERCAEEPWRQTTAVQSATAGVSATARETSFIVGDKKDTNTQNQKDPQCCDQKYALDSLTNPKQDIAKGASVTTNKDSLPPYKSKGADNNATQIPSVSSSPATMTTTTTNPTHSERLLEASKGVKQETISPNPPPKMDYNKKSEASQLEHIKQNVVAPVSAATTLTPPPDCKADAGLRSNSFSSTPSEMKNLQPTPVANTQRFLDKHQAGQAGSLESSSQKKCPSPPKADKQSQNQQNQKNQQPSASQHAAQVTDETVRIVSEEAHPKDHSKIYREASTMTHTPTATPAHSKQCQDVEIQAVTNMCSRAVSTSPSLFPLPPPYRSTDRGAALREEAAAEGLAVSVLYQADGMMPLHQIHMGGDPSCPPPPPNYTVDFRPGSDRYTLEAGLCSSQSAGVVLHAEEAMAALHAEVARLGAKPKDQGLGGAVASAQPRKALQPLQPVYQINIEPCSGQSELVANTNPQQRRAEETVDSRAKLVAAEKPKMSNNTQDVPIQAAKPPTTKAPSSASSALSANATSKATPSDCTAAVAPSQPASSSIKPNKVPTPTPKIAEGTKLKKATEQPGSKSSSQKDQTGKTSLKSAKVGIAKGVGGVRALLGKKKQEQLEPEKKEKEEGEEEKQKGEKSVHDVVWDEQGMTWEVYGASVDPESLGFAIQSHLQCKIKEQEKKIVTQTSLRKSISVPPVATGSPIATDRPNSRKTKRRHHSVFRSMLRNVRRPKCCARPTPSAVLE</sequence>
<feature type="compositionally biased region" description="Low complexity" evidence="2">
    <location>
        <begin position="405"/>
        <end position="421"/>
    </location>
</feature>
<dbReference type="Pfam" id="PF15235">
    <property type="entry name" value="GRIN_C"/>
    <property type="match status" value="1"/>
</dbReference>
<dbReference type="InterPro" id="IPR026646">
    <property type="entry name" value="GPRIN2-like/GPRIN3"/>
</dbReference>
<evidence type="ECO:0000313" key="5">
    <source>
        <dbReference type="Proteomes" id="UP001557470"/>
    </source>
</evidence>
<organism evidence="4 5">
    <name type="scientific">Umbra pygmaea</name>
    <name type="common">Eastern mudminnow</name>
    <dbReference type="NCBI Taxonomy" id="75934"/>
    <lineage>
        <taxon>Eukaryota</taxon>
        <taxon>Metazoa</taxon>
        <taxon>Chordata</taxon>
        <taxon>Craniata</taxon>
        <taxon>Vertebrata</taxon>
        <taxon>Euteleostomi</taxon>
        <taxon>Actinopterygii</taxon>
        <taxon>Neopterygii</taxon>
        <taxon>Teleostei</taxon>
        <taxon>Protacanthopterygii</taxon>
        <taxon>Esociformes</taxon>
        <taxon>Umbridae</taxon>
        <taxon>Umbra</taxon>
    </lineage>
</organism>
<feature type="region of interest" description="Disordered" evidence="2">
    <location>
        <begin position="856"/>
        <end position="881"/>
    </location>
</feature>
<dbReference type="PANTHER" id="PTHR15718:SF6">
    <property type="entry name" value="G PROTEIN-REGULATED INDUCER OF NEURITE OUTGROWTH 3"/>
    <property type="match status" value="1"/>
</dbReference>
<reference evidence="4 5" key="1">
    <citation type="submission" date="2024-06" db="EMBL/GenBank/DDBJ databases">
        <authorList>
            <person name="Pan Q."/>
            <person name="Wen M."/>
            <person name="Jouanno E."/>
            <person name="Zahm M."/>
            <person name="Klopp C."/>
            <person name="Cabau C."/>
            <person name="Louis A."/>
            <person name="Berthelot C."/>
            <person name="Parey E."/>
            <person name="Roest Crollius H."/>
            <person name="Montfort J."/>
            <person name="Robinson-Rechavi M."/>
            <person name="Bouchez O."/>
            <person name="Lampietro C."/>
            <person name="Lopez Roques C."/>
            <person name="Donnadieu C."/>
            <person name="Postlethwait J."/>
            <person name="Bobe J."/>
            <person name="Verreycken H."/>
            <person name="Guiguen Y."/>
        </authorList>
    </citation>
    <scope>NUCLEOTIDE SEQUENCE [LARGE SCALE GENOMIC DNA]</scope>
    <source>
        <strain evidence="4">Up_M1</strain>
        <tissue evidence="4">Testis</tissue>
    </source>
</reference>
<feature type="compositionally biased region" description="Basic and acidic residues" evidence="2">
    <location>
        <begin position="776"/>
        <end position="802"/>
    </location>
</feature>
<evidence type="ECO:0000259" key="3">
    <source>
        <dbReference type="Pfam" id="PF15235"/>
    </source>
</evidence>
<dbReference type="EMBL" id="JAGEUA010000001">
    <property type="protein sequence ID" value="KAL1023768.1"/>
    <property type="molecule type" value="Genomic_DNA"/>
</dbReference>
<feature type="region of interest" description="Disordered" evidence="2">
    <location>
        <begin position="239"/>
        <end position="319"/>
    </location>
</feature>
<gene>
    <name evidence="4" type="ORF">UPYG_G00045860</name>
</gene>
<feature type="region of interest" description="Disordered" evidence="2">
    <location>
        <begin position="35"/>
        <end position="57"/>
    </location>
</feature>
<proteinExistence type="predicted"/>
<dbReference type="InterPro" id="IPR032745">
    <property type="entry name" value="GRIN_C"/>
</dbReference>
<accession>A0ABD0XR06</accession>
<evidence type="ECO:0000256" key="2">
    <source>
        <dbReference type="SAM" id="MobiDB-lite"/>
    </source>
</evidence>
<feature type="compositionally biased region" description="Polar residues" evidence="2">
    <location>
        <begin position="738"/>
        <end position="755"/>
    </location>
</feature>
<protein>
    <recommendedName>
        <fullName evidence="3">G protein-regulated inducer of neurite outgrowth C-terminal domain-containing protein</fullName>
    </recommendedName>
</protein>
<evidence type="ECO:0000313" key="4">
    <source>
        <dbReference type="EMBL" id="KAL1023768.1"/>
    </source>
</evidence>
<feature type="compositionally biased region" description="Polar residues" evidence="2">
    <location>
        <begin position="351"/>
        <end position="366"/>
    </location>
</feature>
<comment type="caution">
    <text evidence="4">The sequence shown here is derived from an EMBL/GenBank/DDBJ whole genome shotgun (WGS) entry which is preliminary data.</text>
</comment>
<evidence type="ECO:0000256" key="1">
    <source>
        <dbReference type="ARBA" id="ARBA00002358"/>
    </source>
</evidence>
<feature type="compositionally biased region" description="Low complexity" evidence="2">
    <location>
        <begin position="671"/>
        <end position="713"/>
    </location>
</feature>
<feature type="region of interest" description="Disordered" evidence="2">
    <location>
        <begin position="654"/>
        <end position="759"/>
    </location>
</feature>
<keyword evidence="5" id="KW-1185">Reference proteome</keyword>
<feature type="region of interest" description="Disordered" evidence="2">
    <location>
        <begin position="332"/>
        <end position="366"/>
    </location>
</feature>
<comment type="function">
    <text evidence="1">May be involved in neurite outgrowth.</text>
</comment>
<dbReference type="Proteomes" id="UP001557470">
    <property type="component" value="Unassembled WGS sequence"/>
</dbReference>
<name>A0ABD0XR06_UMBPY</name>
<feature type="region of interest" description="Disordered" evidence="2">
    <location>
        <begin position="380"/>
        <end position="429"/>
    </location>
</feature>